<name>A0A834MHH6_RHYFE</name>
<reference evidence="1" key="1">
    <citation type="submission" date="2020-08" db="EMBL/GenBank/DDBJ databases">
        <title>Genome sequencing and assembly of the red palm weevil Rhynchophorus ferrugineus.</title>
        <authorList>
            <person name="Dias G.B."/>
            <person name="Bergman C.M."/>
            <person name="Manee M."/>
        </authorList>
    </citation>
    <scope>NUCLEOTIDE SEQUENCE</scope>
    <source>
        <strain evidence="1">AA-2017</strain>
        <tissue evidence="1">Whole larva</tissue>
    </source>
</reference>
<evidence type="ECO:0000313" key="2">
    <source>
        <dbReference type="Proteomes" id="UP000625711"/>
    </source>
</evidence>
<protein>
    <submittedName>
        <fullName evidence="1">Uncharacterized protein</fullName>
    </submittedName>
</protein>
<keyword evidence="2" id="KW-1185">Reference proteome</keyword>
<gene>
    <name evidence="1" type="ORF">GWI33_002653</name>
</gene>
<sequence>MTENNDQLLASDKMKYDADNELRFESLLFLLFVKLNGTPWATNLSFPKEECACKGPAVKVVLSNMTGRALFRIPFG</sequence>
<evidence type="ECO:0000313" key="1">
    <source>
        <dbReference type="EMBL" id="KAF7282421.1"/>
    </source>
</evidence>
<organism evidence="1 2">
    <name type="scientific">Rhynchophorus ferrugineus</name>
    <name type="common">Red palm weevil</name>
    <name type="synonym">Curculio ferrugineus</name>
    <dbReference type="NCBI Taxonomy" id="354439"/>
    <lineage>
        <taxon>Eukaryota</taxon>
        <taxon>Metazoa</taxon>
        <taxon>Ecdysozoa</taxon>
        <taxon>Arthropoda</taxon>
        <taxon>Hexapoda</taxon>
        <taxon>Insecta</taxon>
        <taxon>Pterygota</taxon>
        <taxon>Neoptera</taxon>
        <taxon>Endopterygota</taxon>
        <taxon>Coleoptera</taxon>
        <taxon>Polyphaga</taxon>
        <taxon>Cucujiformia</taxon>
        <taxon>Curculionidae</taxon>
        <taxon>Dryophthorinae</taxon>
        <taxon>Rhynchophorus</taxon>
    </lineage>
</organism>
<comment type="caution">
    <text evidence="1">The sequence shown here is derived from an EMBL/GenBank/DDBJ whole genome shotgun (WGS) entry which is preliminary data.</text>
</comment>
<dbReference type="Proteomes" id="UP000625711">
    <property type="component" value="Unassembled WGS sequence"/>
</dbReference>
<proteinExistence type="predicted"/>
<accession>A0A834MHH6</accession>
<dbReference type="EMBL" id="JAACXV010000174">
    <property type="protein sequence ID" value="KAF7282421.1"/>
    <property type="molecule type" value="Genomic_DNA"/>
</dbReference>
<dbReference type="AlphaFoldDB" id="A0A834MHH6"/>